<reference evidence="2 3" key="1">
    <citation type="journal article" date="2019" name="Sci. Rep.">
        <title>Colletotrichum shisoi sp. nov., an anthracnose pathogen of Perilla frutescens in Japan: molecular phylogenetic, morphological and genomic evidence.</title>
        <authorList>
            <person name="Gan P."/>
            <person name="Tsushima A."/>
            <person name="Hiroyama R."/>
            <person name="Narusaka M."/>
            <person name="Takano Y."/>
            <person name="Narusaka Y."/>
            <person name="Kawaradani M."/>
            <person name="Damm U."/>
            <person name="Shirasu K."/>
        </authorList>
    </citation>
    <scope>NUCLEOTIDE SEQUENCE [LARGE SCALE GENOMIC DNA]</scope>
    <source>
        <strain evidence="2 3">PG-2018a</strain>
    </source>
</reference>
<gene>
    <name evidence="2" type="ORF">CSHISOI_11645</name>
</gene>
<protein>
    <submittedName>
        <fullName evidence="2">Uncharacterized protein</fullName>
    </submittedName>
</protein>
<dbReference type="Proteomes" id="UP000326340">
    <property type="component" value="Unassembled WGS sequence"/>
</dbReference>
<comment type="caution">
    <text evidence="2">The sequence shown here is derived from an EMBL/GenBank/DDBJ whole genome shotgun (WGS) entry which is preliminary data.</text>
</comment>
<name>A0A5Q4BA27_9PEZI</name>
<proteinExistence type="predicted"/>
<evidence type="ECO:0000313" key="3">
    <source>
        <dbReference type="Proteomes" id="UP000326340"/>
    </source>
</evidence>
<sequence>MVPHHGHPGLPPSRLVVAVNGTLILNVPHAYHPRVLSGGGGGGGEPWWGLRLSPTPSASACTRTKPPT</sequence>
<feature type="region of interest" description="Disordered" evidence="1">
    <location>
        <begin position="37"/>
        <end position="68"/>
    </location>
</feature>
<evidence type="ECO:0000313" key="2">
    <source>
        <dbReference type="EMBL" id="TQN63772.1"/>
    </source>
</evidence>
<dbReference type="EMBL" id="PUHP01003867">
    <property type="protein sequence ID" value="TQN63772.1"/>
    <property type="molecule type" value="Genomic_DNA"/>
</dbReference>
<keyword evidence="3" id="KW-1185">Reference proteome</keyword>
<accession>A0A5Q4BA27</accession>
<feature type="compositionally biased region" description="Gly residues" evidence="1">
    <location>
        <begin position="37"/>
        <end position="46"/>
    </location>
</feature>
<organism evidence="2 3">
    <name type="scientific">Colletotrichum shisoi</name>
    <dbReference type="NCBI Taxonomy" id="2078593"/>
    <lineage>
        <taxon>Eukaryota</taxon>
        <taxon>Fungi</taxon>
        <taxon>Dikarya</taxon>
        <taxon>Ascomycota</taxon>
        <taxon>Pezizomycotina</taxon>
        <taxon>Sordariomycetes</taxon>
        <taxon>Hypocreomycetidae</taxon>
        <taxon>Glomerellales</taxon>
        <taxon>Glomerellaceae</taxon>
        <taxon>Colletotrichum</taxon>
        <taxon>Colletotrichum destructivum species complex</taxon>
    </lineage>
</organism>
<dbReference type="AlphaFoldDB" id="A0A5Q4BA27"/>
<evidence type="ECO:0000256" key="1">
    <source>
        <dbReference type="SAM" id="MobiDB-lite"/>
    </source>
</evidence>